<proteinExistence type="predicted"/>
<name>A0A5J4TDH0_9EUKA</name>
<feature type="compositionally biased region" description="Polar residues" evidence="1">
    <location>
        <begin position="217"/>
        <end position="234"/>
    </location>
</feature>
<keyword evidence="2" id="KW-0732">Signal</keyword>
<feature type="chain" id="PRO_5023925027" evidence="2">
    <location>
        <begin position="22"/>
        <end position="234"/>
    </location>
</feature>
<feature type="signal peptide" evidence="2">
    <location>
        <begin position="1"/>
        <end position="21"/>
    </location>
</feature>
<feature type="region of interest" description="Disordered" evidence="1">
    <location>
        <begin position="215"/>
        <end position="234"/>
    </location>
</feature>
<dbReference type="EMBL" id="SNRW01034288">
    <property type="protein sequence ID" value="KAA6355640.1"/>
    <property type="molecule type" value="Genomic_DNA"/>
</dbReference>
<evidence type="ECO:0000313" key="3">
    <source>
        <dbReference type="EMBL" id="KAA6355640.1"/>
    </source>
</evidence>
<gene>
    <name evidence="3" type="ORF">EZS28_048833</name>
</gene>
<evidence type="ECO:0000256" key="2">
    <source>
        <dbReference type="SAM" id="SignalP"/>
    </source>
</evidence>
<evidence type="ECO:0000256" key="1">
    <source>
        <dbReference type="SAM" id="MobiDB-lite"/>
    </source>
</evidence>
<protein>
    <submittedName>
        <fullName evidence="3">Uncharacterized protein</fullName>
    </submittedName>
</protein>
<dbReference type="Proteomes" id="UP000324800">
    <property type="component" value="Unassembled WGS sequence"/>
</dbReference>
<organism evidence="3 4">
    <name type="scientific">Streblomastix strix</name>
    <dbReference type="NCBI Taxonomy" id="222440"/>
    <lineage>
        <taxon>Eukaryota</taxon>
        <taxon>Metamonada</taxon>
        <taxon>Preaxostyla</taxon>
        <taxon>Oxymonadida</taxon>
        <taxon>Streblomastigidae</taxon>
        <taxon>Streblomastix</taxon>
    </lineage>
</organism>
<dbReference type="AlphaFoldDB" id="A0A5J4TDH0"/>
<accession>A0A5J4TDH0</accession>
<feature type="non-terminal residue" evidence="3">
    <location>
        <position position="1"/>
    </location>
</feature>
<comment type="caution">
    <text evidence="3">The sequence shown here is derived from an EMBL/GenBank/DDBJ whole genome shotgun (WGS) entry which is preliminary data.</text>
</comment>
<evidence type="ECO:0000313" key="4">
    <source>
        <dbReference type="Proteomes" id="UP000324800"/>
    </source>
</evidence>
<reference evidence="3 4" key="1">
    <citation type="submission" date="2019-03" db="EMBL/GenBank/DDBJ databases">
        <title>Single cell metagenomics reveals metabolic interactions within the superorganism composed of flagellate Streblomastix strix and complex community of Bacteroidetes bacteria on its surface.</title>
        <authorList>
            <person name="Treitli S.C."/>
            <person name="Kolisko M."/>
            <person name="Husnik F."/>
            <person name="Keeling P."/>
            <person name="Hampl V."/>
        </authorList>
    </citation>
    <scope>NUCLEOTIDE SEQUENCE [LARGE SCALE GENOMIC DNA]</scope>
    <source>
        <strain evidence="3">ST1C</strain>
    </source>
</reference>
<sequence>LSLDVILLDLYTLILIAPAQPHQFTFLLIVFVNPTSSIRITLTDPLISTADTKVAIFTKLQLFILTLPPDTLIKDRSQYLGSISLESVDIQTLFSSDELIPDTSMALQKSFRSGRVTCFVIIGISIQIDCISKLIFLDTITGQNNPATEYIVVKKDASIQCVANCIFQTPFDFLANEATQSQISLTINNFNRESVLLFAYWSSYESEANGVDVLNPNPDSSNAQIPPRPTISNY</sequence>